<dbReference type="Pfam" id="PF08939">
    <property type="entry name" value="Bles03"/>
    <property type="match status" value="1"/>
</dbReference>
<reference evidence="2 3" key="1">
    <citation type="journal article" date="2024" name="Commun. Biol.">
        <title>Comparative genomic analysis of thermophilic fungi reveals convergent evolutionary adaptations and gene losses.</title>
        <authorList>
            <person name="Steindorff A.S."/>
            <person name="Aguilar-Pontes M.V."/>
            <person name="Robinson A.J."/>
            <person name="Andreopoulos B."/>
            <person name="LaButti K."/>
            <person name="Kuo A."/>
            <person name="Mondo S."/>
            <person name="Riley R."/>
            <person name="Otillar R."/>
            <person name="Haridas S."/>
            <person name="Lipzen A."/>
            <person name="Grimwood J."/>
            <person name="Schmutz J."/>
            <person name="Clum A."/>
            <person name="Reid I.D."/>
            <person name="Moisan M.C."/>
            <person name="Butler G."/>
            <person name="Nguyen T.T.M."/>
            <person name="Dewar K."/>
            <person name="Conant G."/>
            <person name="Drula E."/>
            <person name="Henrissat B."/>
            <person name="Hansel C."/>
            <person name="Singer S."/>
            <person name="Hutchinson M.I."/>
            <person name="de Vries R.P."/>
            <person name="Natvig D.O."/>
            <person name="Powell A.J."/>
            <person name="Tsang A."/>
            <person name="Grigoriev I.V."/>
        </authorList>
    </citation>
    <scope>NUCLEOTIDE SEQUENCE [LARGE SCALE GENOMIC DNA]</scope>
    <source>
        <strain evidence="2 3">ATCC 24622</strain>
    </source>
</reference>
<dbReference type="EMBL" id="JAZHXJ010000025">
    <property type="protein sequence ID" value="KAL1881363.1"/>
    <property type="molecule type" value="Genomic_DNA"/>
</dbReference>
<dbReference type="Gene3D" id="3.30.760.10">
    <property type="entry name" value="RNA Cap, Translation Initiation Factor Eif4e"/>
    <property type="match status" value="1"/>
</dbReference>
<gene>
    <name evidence="2" type="ORF">VTK73DRAFT_4370</name>
</gene>
<comment type="similarity">
    <text evidence="1">Belongs to the UPF0696 family.</text>
</comment>
<dbReference type="InterPro" id="IPR015034">
    <property type="entry name" value="Bles03"/>
</dbReference>
<sequence length="310" mass="34931">MDSDSDFYGEDEMVAELEARVDSLDVKSWWQVHGLRRNAGIRSSDEEELRNVELYNPYAGVRFARQLCETVDEFLARLPPRSTDVTPALEWIFICNPHIPDLQRASAGDNTICGGEVEAPVPYQARLVTFVEGGTERLHLLRNFIDECTSSNRPKALVAAEIVKARDEAVRDILTLSHVLHVRSGKWMLFPDPEDVDAVWRIVAEATANNELGVAAKVAPRVKETPSRARLLCVYTRDFIDKSDIGRVLRRMRELGLVKPGRRQIYYKCDAYTYLGIGAGNIWGIKPSLYASNDFFNCPLTSTRTHGQSS</sequence>
<accession>A0ABR3XZB1</accession>
<dbReference type="InterPro" id="IPR023398">
    <property type="entry name" value="TIF_eIF4e-like"/>
</dbReference>
<evidence type="ECO:0000313" key="3">
    <source>
        <dbReference type="Proteomes" id="UP001586593"/>
    </source>
</evidence>
<dbReference type="SUPFAM" id="SSF55418">
    <property type="entry name" value="eIF4e-like"/>
    <property type="match status" value="1"/>
</dbReference>
<name>A0ABR3XZB1_9PEZI</name>
<dbReference type="PANTHER" id="PTHR31977">
    <property type="entry name" value="UPF0696 PROTEIN C11ORF68"/>
    <property type="match status" value="1"/>
</dbReference>
<protein>
    <recommendedName>
        <fullName evidence="4">DUF1917 domain-containing protein</fullName>
    </recommendedName>
</protein>
<proteinExistence type="inferred from homology"/>
<dbReference type="PANTHER" id="PTHR31977:SF1">
    <property type="entry name" value="UPF0696 PROTEIN C11ORF68"/>
    <property type="match status" value="1"/>
</dbReference>
<keyword evidence="3" id="KW-1185">Reference proteome</keyword>
<organism evidence="2 3">
    <name type="scientific">Phialemonium thermophilum</name>
    <dbReference type="NCBI Taxonomy" id="223376"/>
    <lineage>
        <taxon>Eukaryota</taxon>
        <taxon>Fungi</taxon>
        <taxon>Dikarya</taxon>
        <taxon>Ascomycota</taxon>
        <taxon>Pezizomycotina</taxon>
        <taxon>Sordariomycetes</taxon>
        <taxon>Sordariomycetidae</taxon>
        <taxon>Cephalothecales</taxon>
        <taxon>Cephalothecaceae</taxon>
        <taxon>Phialemonium</taxon>
    </lineage>
</organism>
<evidence type="ECO:0008006" key="4">
    <source>
        <dbReference type="Google" id="ProtNLM"/>
    </source>
</evidence>
<evidence type="ECO:0000313" key="2">
    <source>
        <dbReference type="EMBL" id="KAL1881363.1"/>
    </source>
</evidence>
<dbReference type="Proteomes" id="UP001586593">
    <property type="component" value="Unassembled WGS sequence"/>
</dbReference>
<evidence type="ECO:0000256" key="1">
    <source>
        <dbReference type="ARBA" id="ARBA00010568"/>
    </source>
</evidence>
<comment type="caution">
    <text evidence="2">The sequence shown here is derived from an EMBL/GenBank/DDBJ whole genome shotgun (WGS) entry which is preliminary data.</text>
</comment>